<reference evidence="1" key="1">
    <citation type="submission" date="2023-03" db="EMBL/GenBank/DDBJ databases">
        <title>Draft genome sequence of a Mycolicibacterium mageritense strain H4_3_1 isolated from a hybrid biological-inorganic system reactor.</title>
        <authorList>
            <person name="Feng X."/>
            <person name="Kazama D."/>
            <person name="Sato K."/>
            <person name="Kobayashi H."/>
        </authorList>
    </citation>
    <scope>NUCLEOTIDE SEQUENCE</scope>
    <source>
        <strain evidence="1">H4_3_1</strain>
    </source>
</reference>
<name>A0AAI8U377_MYCME</name>
<evidence type="ECO:0000313" key="2">
    <source>
        <dbReference type="Proteomes" id="UP001241092"/>
    </source>
</evidence>
<evidence type="ECO:0000313" key="1">
    <source>
        <dbReference type="EMBL" id="BDY33201.1"/>
    </source>
</evidence>
<proteinExistence type="predicted"/>
<gene>
    <name evidence="1" type="ORF">hbim_07176</name>
</gene>
<organism evidence="1 2">
    <name type="scientific">Mycolicibacterium mageritense</name>
    <name type="common">Mycobacterium mageritense</name>
    <dbReference type="NCBI Taxonomy" id="53462"/>
    <lineage>
        <taxon>Bacteria</taxon>
        <taxon>Bacillati</taxon>
        <taxon>Actinomycetota</taxon>
        <taxon>Actinomycetes</taxon>
        <taxon>Mycobacteriales</taxon>
        <taxon>Mycobacteriaceae</taxon>
        <taxon>Mycolicibacterium</taxon>
    </lineage>
</organism>
<dbReference type="AlphaFoldDB" id="A0AAI8U377"/>
<sequence>MNAITSRRNSIGRLDTSNDRRSKLAAARTVEKARAGIDIITSAPPARGSTVIAAREQYLQVLRLRVKYPDDSLTQLAERMGVTKNAYWSLLRRALLHANKIRLKDGR</sequence>
<dbReference type="RefSeq" id="WP_286212816.1">
    <property type="nucleotide sequence ID" value="NZ_AP027452.1"/>
</dbReference>
<dbReference type="EMBL" id="AP027452">
    <property type="protein sequence ID" value="BDY33201.1"/>
    <property type="molecule type" value="Genomic_DNA"/>
</dbReference>
<accession>A0AAI8U377</accession>
<dbReference type="Proteomes" id="UP001241092">
    <property type="component" value="Chromosome"/>
</dbReference>
<protein>
    <submittedName>
        <fullName evidence="1">Uncharacterized protein</fullName>
    </submittedName>
</protein>